<evidence type="ECO:0000256" key="1">
    <source>
        <dbReference type="ARBA" id="ARBA00010617"/>
    </source>
</evidence>
<evidence type="ECO:0000256" key="3">
    <source>
        <dbReference type="ARBA" id="ARBA00023004"/>
    </source>
</evidence>
<protein>
    <submittedName>
        <fullName evidence="4">Uncharacterized protein</fullName>
    </submittedName>
</protein>
<dbReference type="GO" id="GO:0004497">
    <property type="term" value="F:monooxygenase activity"/>
    <property type="evidence" value="ECO:0007669"/>
    <property type="project" value="InterPro"/>
</dbReference>
<dbReference type="PANTHER" id="PTHR47955:SF15">
    <property type="entry name" value="CYTOCHROME P450 71A2-LIKE"/>
    <property type="match status" value="1"/>
</dbReference>
<reference evidence="4 5" key="1">
    <citation type="submission" date="2024-01" db="EMBL/GenBank/DDBJ databases">
        <title>The genomes of 5 underutilized Papilionoideae crops provide insights into root nodulation and disease resistanc.</title>
        <authorList>
            <person name="Jiang F."/>
        </authorList>
    </citation>
    <scope>NUCLEOTIDE SEQUENCE [LARGE SCALE GENOMIC DNA]</scope>
    <source>
        <strain evidence="4">LVBAO_FW01</strain>
        <tissue evidence="4">Leaves</tissue>
    </source>
</reference>
<dbReference type="Gene3D" id="1.10.630.10">
    <property type="entry name" value="Cytochrome P450"/>
    <property type="match status" value="1"/>
</dbReference>
<keyword evidence="5" id="KW-1185">Reference proteome</keyword>
<dbReference type="AlphaFoldDB" id="A0AAN9QDH8"/>
<accession>A0AAN9QDH8</accession>
<sequence>MSGAEWNGIKDTNTSEFESEKLDWSTAPIIFFTPSPFLELEELVGVIYIGDYVSWLDWLSKVNGLYGKAHTVAKHFDQFIEDVIEEHISYNRRVDSDSKQQNDFVDILLSIEKTNIVGFPIDRTAMNSLILHEAGVFCSALLFPSLGDNFLP</sequence>
<dbReference type="GO" id="GO:0016705">
    <property type="term" value="F:oxidoreductase activity, acting on paired donors, with incorporation or reduction of molecular oxygen"/>
    <property type="evidence" value="ECO:0007669"/>
    <property type="project" value="InterPro"/>
</dbReference>
<dbReference type="InterPro" id="IPR036396">
    <property type="entry name" value="Cyt_P450_sf"/>
</dbReference>
<evidence type="ECO:0000313" key="5">
    <source>
        <dbReference type="Proteomes" id="UP001367508"/>
    </source>
</evidence>
<comment type="similarity">
    <text evidence="1">Belongs to the cytochrome P450 family.</text>
</comment>
<proteinExistence type="inferred from homology"/>
<gene>
    <name evidence="4" type="ORF">VNO77_25343</name>
</gene>
<dbReference type="PANTHER" id="PTHR47955">
    <property type="entry name" value="CYTOCHROME P450 FAMILY 71 PROTEIN"/>
    <property type="match status" value="1"/>
</dbReference>
<organism evidence="4 5">
    <name type="scientific">Canavalia gladiata</name>
    <name type="common">Sword bean</name>
    <name type="synonym">Dolichos gladiatus</name>
    <dbReference type="NCBI Taxonomy" id="3824"/>
    <lineage>
        <taxon>Eukaryota</taxon>
        <taxon>Viridiplantae</taxon>
        <taxon>Streptophyta</taxon>
        <taxon>Embryophyta</taxon>
        <taxon>Tracheophyta</taxon>
        <taxon>Spermatophyta</taxon>
        <taxon>Magnoliopsida</taxon>
        <taxon>eudicotyledons</taxon>
        <taxon>Gunneridae</taxon>
        <taxon>Pentapetalae</taxon>
        <taxon>rosids</taxon>
        <taxon>fabids</taxon>
        <taxon>Fabales</taxon>
        <taxon>Fabaceae</taxon>
        <taxon>Papilionoideae</taxon>
        <taxon>50 kb inversion clade</taxon>
        <taxon>NPAAA clade</taxon>
        <taxon>indigoferoid/millettioid clade</taxon>
        <taxon>Phaseoleae</taxon>
        <taxon>Canavalia</taxon>
    </lineage>
</organism>
<dbReference type="SUPFAM" id="SSF48264">
    <property type="entry name" value="Cytochrome P450"/>
    <property type="match status" value="1"/>
</dbReference>
<evidence type="ECO:0000256" key="2">
    <source>
        <dbReference type="ARBA" id="ARBA00022723"/>
    </source>
</evidence>
<dbReference type="EMBL" id="JAYMYQ010000005">
    <property type="protein sequence ID" value="KAK7331129.1"/>
    <property type="molecule type" value="Genomic_DNA"/>
</dbReference>
<dbReference type="GO" id="GO:0005506">
    <property type="term" value="F:iron ion binding"/>
    <property type="evidence" value="ECO:0007669"/>
    <property type="project" value="InterPro"/>
</dbReference>
<keyword evidence="2" id="KW-0479">Metal-binding</keyword>
<dbReference type="GO" id="GO:0020037">
    <property type="term" value="F:heme binding"/>
    <property type="evidence" value="ECO:0007669"/>
    <property type="project" value="InterPro"/>
</dbReference>
<name>A0AAN9QDH8_CANGL</name>
<comment type="caution">
    <text evidence="4">The sequence shown here is derived from an EMBL/GenBank/DDBJ whole genome shotgun (WGS) entry which is preliminary data.</text>
</comment>
<evidence type="ECO:0000313" key="4">
    <source>
        <dbReference type="EMBL" id="KAK7331129.1"/>
    </source>
</evidence>
<keyword evidence="3" id="KW-0408">Iron</keyword>
<dbReference type="Proteomes" id="UP001367508">
    <property type="component" value="Unassembled WGS sequence"/>
</dbReference>